<keyword evidence="1" id="KW-0808">Transferase</keyword>
<dbReference type="Gene3D" id="3.40.50.10540">
    <property type="entry name" value="Crotonobetainyl-coa:carnitine coa-transferase, domain 1"/>
    <property type="match status" value="1"/>
</dbReference>
<evidence type="ECO:0000313" key="2">
    <source>
        <dbReference type="Proteomes" id="UP000634229"/>
    </source>
</evidence>
<dbReference type="GO" id="GO:0016740">
    <property type="term" value="F:transferase activity"/>
    <property type="evidence" value="ECO:0007669"/>
    <property type="project" value="UniProtKB-KW"/>
</dbReference>
<gene>
    <name evidence="1" type="ORF">JK363_12490</name>
</gene>
<dbReference type="PANTHER" id="PTHR48228:SF5">
    <property type="entry name" value="ALPHA-METHYLACYL-COA RACEMASE"/>
    <property type="match status" value="1"/>
</dbReference>
<dbReference type="InterPro" id="IPR050509">
    <property type="entry name" value="CoA-transferase_III"/>
</dbReference>
<sequence>MGPLTGLKVVEIGAQGPGPFCATVVADLGAQVVRIDRPAQVGKPFDDVILGRSRRSVAVDLKHPQGPAVAMRLIGSADVLIEGFRPGVMERLGLGPDACLARNPRLVYGRMTGWGQVGPLAMTAGHDINYTALSGALAAIGRPGSGPVIPLNLLADFGGGGMLLAVGILAALQSRTTTGRGQVVDAAMADGVAQLMGIFYALSQRGAWSSRPGTNWLDGGAHFYDTYETADGRHVSFGAVEPQFQRMMLHTLGFDPADFPEPYDPTRWPEYKKRIAEVIRQRTRDEWCGVFEGVEACFAPVLTLDEVPSHPHHMARGSFVSHEGLLQHAPAPRFSGTPCAPPTRAARPGEATTTVLTEYGYAPEEIGDLLATGAVAAPDGPR</sequence>
<organism evidence="1 2">
    <name type="scientific">Streptomyces coffeae</name>
    <dbReference type="NCBI Taxonomy" id="621382"/>
    <lineage>
        <taxon>Bacteria</taxon>
        <taxon>Bacillati</taxon>
        <taxon>Actinomycetota</taxon>
        <taxon>Actinomycetes</taxon>
        <taxon>Kitasatosporales</taxon>
        <taxon>Streptomycetaceae</taxon>
        <taxon>Streptomyces</taxon>
    </lineage>
</organism>
<reference evidence="1 2" key="1">
    <citation type="submission" date="2021-01" db="EMBL/GenBank/DDBJ databases">
        <title>WGS of actinomycetes isolated from Thailand.</title>
        <authorList>
            <person name="Thawai C."/>
        </authorList>
    </citation>
    <scope>NUCLEOTIDE SEQUENCE [LARGE SCALE GENOMIC DNA]</scope>
    <source>
        <strain evidence="1 2">CA1R205</strain>
    </source>
</reference>
<dbReference type="Gene3D" id="3.30.1540.10">
    <property type="entry name" value="formyl-coa transferase, domain 3"/>
    <property type="match status" value="1"/>
</dbReference>
<comment type="caution">
    <text evidence="1">The sequence shown here is derived from an EMBL/GenBank/DDBJ whole genome shotgun (WGS) entry which is preliminary data.</text>
</comment>
<dbReference type="InterPro" id="IPR044855">
    <property type="entry name" value="CoA-Trfase_III_dom3_sf"/>
</dbReference>
<evidence type="ECO:0000313" key="1">
    <source>
        <dbReference type="EMBL" id="MBL1097483.1"/>
    </source>
</evidence>
<keyword evidence="2" id="KW-1185">Reference proteome</keyword>
<dbReference type="PANTHER" id="PTHR48228">
    <property type="entry name" value="SUCCINYL-COA--D-CITRAMALATE COA-TRANSFERASE"/>
    <property type="match status" value="1"/>
</dbReference>
<accession>A0ABS1NBL6</accession>
<dbReference type="InterPro" id="IPR003673">
    <property type="entry name" value="CoA-Trfase_fam_III"/>
</dbReference>
<dbReference type="InterPro" id="IPR023606">
    <property type="entry name" value="CoA-Trfase_III_dom_1_sf"/>
</dbReference>
<protein>
    <submittedName>
        <fullName evidence="1">CoA transferase</fullName>
    </submittedName>
</protein>
<dbReference type="RefSeq" id="WP_201874801.1">
    <property type="nucleotide sequence ID" value="NZ_JAERRF010000006.1"/>
</dbReference>
<dbReference type="Pfam" id="PF02515">
    <property type="entry name" value="CoA_transf_3"/>
    <property type="match status" value="1"/>
</dbReference>
<name>A0ABS1NBL6_9ACTN</name>
<proteinExistence type="predicted"/>
<dbReference type="Proteomes" id="UP000634229">
    <property type="component" value="Unassembled WGS sequence"/>
</dbReference>
<dbReference type="SUPFAM" id="SSF89796">
    <property type="entry name" value="CoA-transferase family III (CaiB/BaiF)"/>
    <property type="match status" value="1"/>
</dbReference>
<dbReference type="EMBL" id="JAERRF010000006">
    <property type="protein sequence ID" value="MBL1097483.1"/>
    <property type="molecule type" value="Genomic_DNA"/>
</dbReference>